<dbReference type="AlphaFoldDB" id="A0A852WEG4"/>
<keyword evidence="1" id="KW-0812">Transmembrane</keyword>
<feature type="transmembrane region" description="Helical" evidence="1">
    <location>
        <begin position="97"/>
        <end position="116"/>
    </location>
</feature>
<proteinExistence type="predicted"/>
<comment type="caution">
    <text evidence="2">The sequence shown here is derived from an EMBL/GenBank/DDBJ whole genome shotgun (WGS) entry which is preliminary data.</text>
</comment>
<protein>
    <submittedName>
        <fullName evidence="2">Uncharacterized protein</fullName>
    </submittedName>
</protein>
<dbReference type="RefSeq" id="WP_179421950.1">
    <property type="nucleotide sequence ID" value="NZ_JACCAB010000001.1"/>
</dbReference>
<dbReference type="Proteomes" id="UP000573599">
    <property type="component" value="Unassembled WGS sequence"/>
</dbReference>
<evidence type="ECO:0000256" key="1">
    <source>
        <dbReference type="SAM" id="Phobius"/>
    </source>
</evidence>
<accession>A0A852WEG4</accession>
<keyword evidence="3" id="KW-1185">Reference proteome</keyword>
<sequence length="122" mass="13137">MVSALPGWLVVAGGGLTTWLDDKASWSAVPFGVGAAAAVAILRLGDRVVDEDPRPDEKGHVPWLSEVASATRLSRAYLSRWAETAGLPQGPMVTAVWAPWWLMLGFWVFLVLNAIFQFTTGG</sequence>
<keyword evidence="1" id="KW-1133">Transmembrane helix</keyword>
<dbReference type="EMBL" id="JACCAB010000001">
    <property type="protein sequence ID" value="NYG07627.1"/>
    <property type="molecule type" value="Genomic_DNA"/>
</dbReference>
<organism evidence="2 3">
    <name type="scientific">Pedococcus badiiscoriae</name>
    <dbReference type="NCBI Taxonomy" id="642776"/>
    <lineage>
        <taxon>Bacteria</taxon>
        <taxon>Bacillati</taxon>
        <taxon>Actinomycetota</taxon>
        <taxon>Actinomycetes</taxon>
        <taxon>Micrococcales</taxon>
        <taxon>Intrasporangiaceae</taxon>
        <taxon>Pedococcus</taxon>
    </lineage>
</organism>
<keyword evidence="1" id="KW-0472">Membrane</keyword>
<name>A0A852WEG4_9MICO</name>
<evidence type="ECO:0000313" key="2">
    <source>
        <dbReference type="EMBL" id="NYG07627.1"/>
    </source>
</evidence>
<evidence type="ECO:0000313" key="3">
    <source>
        <dbReference type="Proteomes" id="UP000573599"/>
    </source>
</evidence>
<reference evidence="2 3" key="1">
    <citation type="submission" date="2020-07" db="EMBL/GenBank/DDBJ databases">
        <title>Sequencing the genomes of 1000 actinobacteria strains.</title>
        <authorList>
            <person name="Klenk H.-P."/>
        </authorList>
    </citation>
    <scope>NUCLEOTIDE SEQUENCE [LARGE SCALE GENOMIC DNA]</scope>
    <source>
        <strain evidence="2 3">DSM 23987</strain>
    </source>
</reference>
<gene>
    <name evidence="2" type="ORF">BJ986_002114</name>
</gene>